<dbReference type="SUPFAM" id="SSF50370">
    <property type="entry name" value="Ricin B-like lectins"/>
    <property type="match status" value="1"/>
</dbReference>
<dbReference type="Pfam" id="PF00150">
    <property type="entry name" value="Cellulase"/>
    <property type="match status" value="1"/>
</dbReference>
<evidence type="ECO:0000256" key="2">
    <source>
        <dbReference type="ARBA" id="ARBA00022801"/>
    </source>
</evidence>
<dbReference type="InterPro" id="IPR035992">
    <property type="entry name" value="Ricin_B-like_lectins"/>
</dbReference>
<organism evidence="7 8">
    <name type="scientific">Vitis vinifera</name>
    <name type="common">Grape</name>
    <dbReference type="NCBI Taxonomy" id="29760"/>
    <lineage>
        <taxon>Eukaryota</taxon>
        <taxon>Viridiplantae</taxon>
        <taxon>Streptophyta</taxon>
        <taxon>Embryophyta</taxon>
        <taxon>Tracheophyta</taxon>
        <taxon>Spermatophyta</taxon>
        <taxon>Magnoliopsida</taxon>
        <taxon>eudicotyledons</taxon>
        <taxon>Gunneridae</taxon>
        <taxon>Pentapetalae</taxon>
        <taxon>rosids</taxon>
        <taxon>Vitales</taxon>
        <taxon>Vitaceae</taxon>
        <taxon>Viteae</taxon>
        <taxon>Vitis</taxon>
    </lineage>
</organism>
<proteinExistence type="inferred from homology"/>
<dbReference type="InterPro" id="IPR001547">
    <property type="entry name" value="Glyco_hydro_5"/>
</dbReference>
<feature type="domain" description="Glycoside hydrolase family 5" evidence="6">
    <location>
        <begin position="69"/>
        <end position="333"/>
    </location>
</feature>
<keyword evidence="3 4" id="KW-0326">Glycosidase</keyword>
<dbReference type="EMBL" id="QGNW01000131">
    <property type="protein sequence ID" value="RVW93076.1"/>
    <property type="molecule type" value="Genomic_DNA"/>
</dbReference>
<dbReference type="PANTHER" id="PTHR31263">
    <property type="entry name" value="CELLULASE FAMILY PROTEIN (AFU_ORTHOLOGUE AFUA_5G14560)"/>
    <property type="match status" value="1"/>
</dbReference>
<keyword evidence="2 4" id="KW-0378">Hydrolase</keyword>
<feature type="signal peptide" evidence="5">
    <location>
        <begin position="1"/>
        <end position="25"/>
    </location>
</feature>
<gene>
    <name evidence="7" type="ORF">CK203_031395</name>
</gene>
<dbReference type="InterPro" id="IPR017853">
    <property type="entry name" value="GH"/>
</dbReference>
<comment type="similarity">
    <text evidence="1 4">Belongs to the glycosyl hydrolase 5 (cellulase A) family.</text>
</comment>
<dbReference type="GO" id="GO:0004553">
    <property type="term" value="F:hydrolase activity, hydrolyzing O-glycosyl compounds"/>
    <property type="evidence" value="ECO:0007669"/>
    <property type="project" value="InterPro"/>
</dbReference>
<dbReference type="Proteomes" id="UP000288805">
    <property type="component" value="Unassembled WGS sequence"/>
</dbReference>
<keyword evidence="5" id="KW-0732">Signal</keyword>
<evidence type="ECO:0000256" key="4">
    <source>
        <dbReference type="RuleBase" id="RU361153"/>
    </source>
</evidence>
<evidence type="ECO:0000313" key="8">
    <source>
        <dbReference type="Proteomes" id="UP000288805"/>
    </source>
</evidence>
<evidence type="ECO:0000256" key="3">
    <source>
        <dbReference type="ARBA" id="ARBA00023295"/>
    </source>
</evidence>
<evidence type="ECO:0000256" key="1">
    <source>
        <dbReference type="ARBA" id="ARBA00005641"/>
    </source>
</evidence>
<evidence type="ECO:0000256" key="5">
    <source>
        <dbReference type="SAM" id="SignalP"/>
    </source>
</evidence>
<feature type="chain" id="PRO_5019333750" description="Glycoside hydrolase family 5 domain-containing protein" evidence="5">
    <location>
        <begin position="26"/>
        <end position="543"/>
    </location>
</feature>
<sequence length="543" mass="60439">MGRFFFSFFFLLSILCLLPLKPVVALPLHTTSRWIVDEDGARVKLACVNWPSHREAPVAEGLSNHPVDLISKRIASLGFNCVRLALPLFLATDQSLASLTVRQSFQRLGLLESLAGFQANNPSMLDLPLTSAYQAVVSNIADNNMMIILDSHFSKPSFHSNDIFGDQYFNPDLWVKGLTRMATVFSGVPNVVGMSLRNELRCPKQNVKDWYRYMQKGAEAVHSANPDVLVIISGLSDGTDLSFLLNQQLELTFTGKLVLEMHWDGLRAGRAGETSNPNKVCGRVVDSIMRRGGVLLQQGWPLMFVSELGVDDNRNLNCFFGLAAELDFDWALWTVEETNGLMNWNSSVFQRISALQSPLQGPDVSRVRPHKIILHPPTGLCILWESWTEPLKLGPCTKSDAWGYTPQKLLIVKGSYFCLQAVELGKPAKLSIICTKPGSNWDIISDSKMYLSTKLGDSTTVCLDVDSSSTIVTDACKCLVEMIRVILGASGSRLLTAQIFQEDLFFRPARSTLDLLEDLFLQALFLQAIEMELAREEVFIKPI</sequence>
<evidence type="ECO:0000313" key="7">
    <source>
        <dbReference type="EMBL" id="RVW93076.1"/>
    </source>
</evidence>
<dbReference type="AlphaFoldDB" id="A0A438I8N4"/>
<name>A0A438I8N4_VITVI</name>
<dbReference type="GO" id="GO:0000272">
    <property type="term" value="P:polysaccharide catabolic process"/>
    <property type="evidence" value="ECO:0007669"/>
    <property type="project" value="InterPro"/>
</dbReference>
<dbReference type="Gene3D" id="3.20.20.80">
    <property type="entry name" value="Glycosidases"/>
    <property type="match status" value="1"/>
</dbReference>
<comment type="caution">
    <text evidence="7">The sequence shown here is derived from an EMBL/GenBank/DDBJ whole genome shotgun (WGS) entry which is preliminary data.</text>
</comment>
<evidence type="ECO:0000259" key="6">
    <source>
        <dbReference type="Pfam" id="PF00150"/>
    </source>
</evidence>
<accession>A0A438I8N4</accession>
<dbReference type="SUPFAM" id="SSF51445">
    <property type="entry name" value="(Trans)glycosidases"/>
    <property type="match status" value="1"/>
</dbReference>
<dbReference type="PANTHER" id="PTHR31263:SF44">
    <property type="entry name" value="OS04G0481200 PROTEIN"/>
    <property type="match status" value="1"/>
</dbReference>
<reference evidence="7 8" key="1">
    <citation type="journal article" date="2018" name="PLoS Genet.">
        <title>Population sequencing reveals clonal diversity and ancestral inbreeding in the grapevine cultivar Chardonnay.</title>
        <authorList>
            <person name="Roach M.J."/>
            <person name="Johnson D.L."/>
            <person name="Bohlmann J."/>
            <person name="van Vuuren H.J."/>
            <person name="Jones S.J."/>
            <person name="Pretorius I.S."/>
            <person name="Schmidt S.A."/>
            <person name="Borneman A.R."/>
        </authorList>
    </citation>
    <scope>NUCLEOTIDE SEQUENCE [LARGE SCALE GENOMIC DNA]</scope>
    <source>
        <strain evidence="8">cv. Chardonnay</strain>
        <tissue evidence="7">Leaf</tissue>
    </source>
</reference>
<protein>
    <recommendedName>
        <fullName evidence="6">Glycoside hydrolase family 5 domain-containing protein</fullName>
    </recommendedName>
</protein>